<comment type="caution">
    <text evidence="18">The sequence shown here is derived from an EMBL/GenBank/DDBJ whole genome shotgun (WGS) entry which is preliminary data.</text>
</comment>
<dbReference type="InterPro" id="IPR022898">
    <property type="entry name" value="RNase_HII"/>
</dbReference>
<name>A0AA35UW19_9PROT</name>
<sequence length="212" mass="22627">MPDFSLEAACGAPQTRVAGLDEVGRGPLAGPVVAAAVVFRAVPSPRLAAMIDDSKALTARRRERAYAALLEDPDVEAALGAASVDEIERINIGRACHLAMRRALARLTDVPDMALIDGNRAPVMPCPVQTVIGGDRLSLSIAAASIIAKVVRDRAMLRLARRHHAYAWERNAGYGTAVHLAGLREVGVTRHHRRGFAPVRAQLTQLGEAARP</sequence>
<evidence type="ECO:0000256" key="11">
    <source>
        <dbReference type="ARBA" id="ARBA00022759"/>
    </source>
</evidence>
<dbReference type="Proteomes" id="UP001176960">
    <property type="component" value="Unassembled WGS sequence"/>
</dbReference>
<dbReference type="GO" id="GO:0004523">
    <property type="term" value="F:RNA-DNA hybrid ribonuclease activity"/>
    <property type="evidence" value="ECO:0007669"/>
    <property type="project" value="UniProtKB-UniRule"/>
</dbReference>
<organism evidence="18 19">
    <name type="scientific">Brytella acorum</name>
    <dbReference type="NCBI Taxonomy" id="2959299"/>
    <lineage>
        <taxon>Bacteria</taxon>
        <taxon>Pseudomonadati</taxon>
        <taxon>Pseudomonadota</taxon>
        <taxon>Alphaproteobacteria</taxon>
        <taxon>Acetobacterales</taxon>
        <taxon>Acetobacteraceae</taxon>
        <taxon>Brytella</taxon>
    </lineage>
</organism>
<keyword evidence="8 14" id="KW-0963">Cytoplasm</keyword>
<dbReference type="InterPro" id="IPR024567">
    <property type="entry name" value="RNase_HII/HIII_dom"/>
</dbReference>
<dbReference type="InterPro" id="IPR012337">
    <property type="entry name" value="RNaseH-like_sf"/>
</dbReference>
<keyword evidence="9 14" id="KW-0540">Nuclease</keyword>
<dbReference type="InterPro" id="IPR001352">
    <property type="entry name" value="RNase_HII/HIII"/>
</dbReference>
<evidence type="ECO:0000313" key="18">
    <source>
        <dbReference type="EMBL" id="CAI9120549.1"/>
    </source>
</evidence>
<dbReference type="PANTHER" id="PTHR10954:SF18">
    <property type="entry name" value="RIBONUCLEASE HII"/>
    <property type="match status" value="1"/>
</dbReference>
<keyword evidence="13 14" id="KW-0464">Manganese</keyword>
<comment type="cofactor">
    <cofactor evidence="2">
        <name>Mg(2+)</name>
        <dbReference type="ChEBI" id="CHEBI:18420"/>
    </cofactor>
</comment>
<dbReference type="GO" id="GO:0043137">
    <property type="term" value="P:DNA replication, removal of RNA primer"/>
    <property type="evidence" value="ECO:0007669"/>
    <property type="project" value="TreeGrafter"/>
</dbReference>
<evidence type="ECO:0000256" key="3">
    <source>
        <dbReference type="ARBA" id="ARBA00004065"/>
    </source>
</evidence>
<comment type="function">
    <text evidence="3 14 16">Endonuclease that specifically degrades the RNA of RNA-DNA hybrids.</text>
</comment>
<dbReference type="GO" id="GO:0006298">
    <property type="term" value="P:mismatch repair"/>
    <property type="evidence" value="ECO:0007669"/>
    <property type="project" value="TreeGrafter"/>
</dbReference>
<dbReference type="EC" id="3.1.26.4" evidence="6 14"/>
<comment type="catalytic activity">
    <reaction evidence="1 14 15 16">
        <text>Endonucleolytic cleavage to 5'-phosphomonoester.</text>
        <dbReference type="EC" id="3.1.26.4"/>
    </reaction>
</comment>
<dbReference type="GO" id="GO:0005737">
    <property type="term" value="C:cytoplasm"/>
    <property type="evidence" value="ECO:0007669"/>
    <property type="project" value="UniProtKB-SubCell"/>
</dbReference>
<dbReference type="GO" id="GO:0030145">
    <property type="term" value="F:manganese ion binding"/>
    <property type="evidence" value="ECO:0007669"/>
    <property type="project" value="UniProtKB-UniRule"/>
</dbReference>
<evidence type="ECO:0000313" key="19">
    <source>
        <dbReference type="Proteomes" id="UP001176960"/>
    </source>
</evidence>
<evidence type="ECO:0000256" key="7">
    <source>
        <dbReference type="ARBA" id="ARBA00019179"/>
    </source>
</evidence>
<proteinExistence type="inferred from homology"/>
<evidence type="ECO:0000256" key="14">
    <source>
        <dbReference type="HAMAP-Rule" id="MF_00052"/>
    </source>
</evidence>
<dbReference type="CDD" id="cd07182">
    <property type="entry name" value="RNase_HII_bacteria_HII_like"/>
    <property type="match status" value="1"/>
</dbReference>
<dbReference type="EMBL" id="CATKSH010000006">
    <property type="protein sequence ID" value="CAI9120549.1"/>
    <property type="molecule type" value="Genomic_DNA"/>
</dbReference>
<evidence type="ECO:0000256" key="5">
    <source>
        <dbReference type="ARBA" id="ARBA00007383"/>
    </source>
</evidence>
<comment type="similarity">
    <text evidence="5 14 16">Belongs to the RNase HII family.</text>
</comment>
<dbReference type="PANTHER" id="PTHR10954">
    <property type="entry name" value="RIBONUCLEASE H2 SUBUNIT A"/>
    <property type="match status" value="1"/>
</dbReference>
<dbReference type="Gene3D" id="3.30.420.10">
    <property type="entry name" value="Ribonuclease H-like superfamily/Ribonuclease H"/>
    <property type="match status" value="1"/>
</dbReference>
<comment type="cofactor">
    <cofactor evidence="14 15">
        <name>Mn(2+)</name>
        <dbReference type="ChEBI" id="CHEBI:29035"/>
    </cofactor>
    <cofactor evidence="14 15">
        <name>Mg(2+)</name>
        <dbReference type="ChEBI" id="CHEBI:18420"/>
    </cofactor>
    <text evidence="14 15">Manganese or magnesium. Binds 1 divalent metal ion per monomer in the absence of substrate. May bind a second metal ion after substrate binding.</text>
</comment>
<evidence type="ECO:0000256" key="16">
    <source>
        <dbReference type="RuleBase" id="RU003515"/>
    </source>
</evidence>
<dbReference type="PROSITE" id="PS51975">
    <property type="entry name" value="RNASE_H_2"/>
    <property type="match status" value="1"/>
</dbReference>
<evidence type="ECO:0000256" key="8">
    <source>
        <dbReference type="ARBA" id="ARBA00022490"/>
    </source>
</evidence>
<dbReference type="AlphaFoldDB" id="A0AA35UW19"/>
<evidence type="ECO:0000256" key="2">
    <source>
        <dbReference type="ARBA" id="ARBA00001946"/>
    </source>
</evidence>
<feature type="binding site" evidence="14 15">
    <location>
        <position position="22"/>
    </location>
    <ligand>
        <name>a divalent metal cation</name>
        <dbReference type="ChEBI" id="CHEBI:60240"/>
    </ligand>
</feature>
<reference evidence="18" key="1">
    <citation type="submission" date="2023-03" db="EMBL/GenBank/DDBJ databases">
        <authorList>
            <person name="Cleenwerck I."/>
        </authorList>
    </citation>
    <scope>NUCLEOTIDE SEQUENCE</scope>
    <source>
        <strain evidence="18">LMG 32879</strain>
    </source>
</reference>
<dbReference type="GO" id="GO:0003723">
    <property type="term" value="F:RNA binding"/>
    <property type="evidence" value="ECO:0007669"/>
    <property type="project" value="UniProtKB-UniRule"/>
</dbReference>
<evidence type="ECO:0000256" key="4">
    <source>
        <dbReference type="ARBA" id="ARBA00004496"/>
    </source>
</evidence>
<accession>A0AA35UW19</accession>
<evidence type="ECO:0000259" key="17">
    <source>
        <dbReference type="PROSITE" id="PS51975"/>
    </source>
</evidence>
<evidence type="ECO:0000256" key="9">
    <source>
        <dbReference type="ARBA" id="ARBA00022722"/>
    </source>
</evidence>
<feature type="binding site" evidence="14 15">
    <location>
        <position position="117"/>
    </location>
    <ligand>
        <name>a divalent metal cation</name>
        <dbReference type="ChEBI" id="CHEBI:60240"/>
    </ligand>
</feature>
<dbReference type="Pfam" id="PF01351">
    <property type="entry name" value="RNase_HII"/>
    <property type="match status" value="1"/>
</dbReference>
<keyword evidence="11 14" id="KW-0255">Endonuclease</keyword>
<evidence type="ECO:0000256" key="15">
    <source>
        <dbReference type="PROSITE-ProRule" id="PRU01319"/>
    </source>
</evidence>
<feature type="binding site" evidence="14 15">
    <location>
        <position position="21"/>
    </location>
    <ligand>
        <name>a divalent metal cation</name>
        <dbReference type="ChEBI" id="CHEBI:60240"/>
    </ligand>
</feature>
<evidence type="ECO:0000256" key="10">
    <source>
        <dbReference type="ARBA" id="ARBA00022723"/>
    </source>
</evidence>
<dbReference type="RefSeq" id="WP_289840643.1">
    <property type="nucleotide sequence ID" value="NZ_CATKSH010000006.1"/>
</dbReference>
<evidence type="ECO:0000256" key="13">
    <source>
        <dbReference type="ARBA" id="ARBA00023211"/>
    </source>
</evidence>
<evidence type="ECO:0000256" key="1">
    <source>
        <dbReference type="ARBA" id="ARBA00000077"/>
    </source>
</evidence>
<keyword evidence="12 14" id="KW-0378">Hydrolase</keyword>
<dbReference type="InterPro" id="IPR036397">
    <property type="entry name" value="RNaseH_sf"/>
</dbReference>
<keyword evidence="19" id="KW-1185">Reference proteome</keyword>
<keyword evidence="10 14" id="KW-0479">Metal-binding</keyword>
<dbReference type="HAMAP" id="MF_00052_B">
    <property type="entry name" value="RNase_HII_B"/>
    <property type="match status" value="1"/>
</dbReference>
<dbReference type="GO" id="GO:0032299">
    <property type="term" value="C:ribonuclease H2 complex"/>
    <property type="evidence" value="ECO:0007669"/>
    <property type="project" value="TreeGrafter"/>
</dbReference>
<evidence type="ECO:0000256" key="12">
    <source>
        <dbReference type="ARBA" id="ARBA00022801"/>
    </source>
</evidence>
<dbReference type="NCBIfam" id="NF000595">
    <property type="entry name" value="PRK00015.1-3"/>
    <property type="match status" value="1"/>
</dbReference>
<comment type="subcellular location">
    <subcellularLocation>
        <location evidence="4 14">Cytoplasm</location>
    </subcellularLocation>
</comment>
<protein>
    <recommendedName>
        <fullName evidence="7 14">Ribonuclease HII</fullName>
        <shortName evidence="14">RNase HII</shortName>
        <ecNumber evidence="6 14">3.1.26.4</ecNumber>
    </recommendedName>
</protein>
<evidence type="ECO:0000256" key="6">
    <source>
        <dbReference type="ARBA" id="ARBA00012180"/>
    </source>
</evidence>
<gene>
    <name evidence="14" type="primary">rnhB</name>
    <name evidence="18" type="ORF">LMG32879_001382</name>
</gene>
<dbReference type="SUPFAM" id="SSF53098">
    <property type="entry name" value="Ribonuclease H-like"/>
    <property type="match status" value="1"/>
</dbReference>
<feature type="domain" description="RNase H type-2" evidence="17">
    <location>
        <begin position="15"/>
        <end position="208"/>
    </location>
</feature>